<accession>A0A6I6JJQ1</accession>
<sequence>MSQPNVSVIGAGKCDAGETGRALYKEAMELGSLLAGAGYTVVCGGLGGVMEAVCRGAKEAGGHTIGILPFLDRAQANPYVQTAVATGLGQMRNMLVVANGDIVVAVGGGYGTLSEVALAKKSGKEVIAIGSMAGVEGVVWADDARHACSLVKKYFDRKK</sequence>
<gene>
    <name evidence="1" type="ORF">GM415_14025</name>
</gene>
<dbReference type="KEGG" id="psel:GM415_14025"/>
<dbReference type="Proteomes" id="UP000428328">
    <property type="component" value="Chromosome"/>
</dbReference>
<dbReference type="GO" id="GO:0005829">
    <property type="term" value="C:cytosol"/>
    <property type="evidence" value="ECO:0007669"/>
    <property type="project" value="TreeGrafter"/>
</dbReference>
<dbReference type="PANTHER" id="PTHR43393">
    <property type="entry name" value="CYTOKININ RIBOSIDE 5'-MONOPHOSPHATE PHOSPHORIBOHYDROLASE"/>
    <property type="match status" value="1"/>
</dbReference>
<dbReference type="InterPro" id="IPR005268">
    <property type="entry name" value="CHP00725"/>
</dbReference>
<dbReference type="InterPro" id="IPR041164">
    <property type="entry name" value="LDcluster4"/>
</dbReference>
<protein>
    <submittedName>
        <fullName evidence="1">TIGR00725 family protein</fullName>
    </submittedName>
</protein>
<proteinExistence type="predicted"/>
<dbReference type="AlphaFoldDB" id="A0A6I6JJQ1"/>
<dbReference type="Gene3D" id="3.40.50.450">
    <property type="match status" value="1"/>
</dbReference>
<reference evidence="1 2" key="1">
    <citation type="submission" date="2019-11" db="EMBL/GenBank/DDBJ databases">
        <authorList>
            <person name="Zheng R.K."/>
            <person name="Sun C.M."/>
        </authorList>
    </citation>
    <scope>NUCLEOTIDE SEQUENCE [LARGE SCALE GENOMIC DNA]</scope>
    <source>
        <strain evidence="1 2">SRB007</strain>
    </source>
</reference>
<name>A0A6I6JJQ1_9BACT</name>
<dbReference type="NCBIfam" id="TIGR00725">
    <property type="entry name" value="TIGR00725 family protein"/>
    <property type="match status" value="1"/>
</dbReference>
<dbReference type="PANTHER" id="PTHR43393:SF3">
    <property type="entry name" value="LYSINE DECARBOXYLASE-LIKE PROTEIN"/>
    <property type="match status" value="1"/>
</dbReference>
<dbReference type="SUPFAM" id="SSF102405">
    <property type="entry name" value="MCP/YpsA-like"/>
    <property type="match status" value="1"/>
</dbReference>
<keyword evidence="2" id="KW-1185">Reference proteome</keyword>
<dbReference type="EMBL" id="CP046400">
    <property type="protein sequence ID" value="QGY41198.1"/>
    <property type="molecule type" value="Genomic_DNA"/>
</dbReference>
<organism evidence="1 2">
    <name type="scientific">Pseudodesulfovibrio cashew</name>
    <dbReference type="NCBI Taxonomy" id="2678688"/>
    <lineage>
        <taxon>Bacteria</taxon>
        <taxon>Pseudomonadati</taxon>
        <taxon>Thermodesulfobacteriota</taxon>
        <taxon>Desulfovibrionia</taxon>
        <taxon>Desulfovibrionales</taxon>
        <taxon>Desulfovibrionaceae</taxon>
    </lineage>
</organism>
<dbReference type="RefSeq" id="WP_158949226.1">
    <property type="nucleotide sequence ID" value="NZ_CP046400.1"/>
</dbReference>
<evidence type="ECO:0000313" key="1">
    <source>
        <dbReference type="EMBL" id="QGY41198.1"/>
    </source>
</evidence>
<dbReference type="InterPro" id="IPR052341">
    <property type="entry name" value="LOG_family_nucleotidases"/>
</dbReference>
<evidence type="ECO:0000313" key="2">
    <source>
        <dbReference type="Proteomes" id="UP000428328"/>
    </source>
</evidence>
<dbReference type="Pfam" id="PF18306">
    <property type="entry name" value="LDcluster4"/>
    <property type="match status" value="1"/>
</dbReference>